<evidence type="ECO:0000256" key="5">
    <source>
        <dbReference type="ARBA" id="ARBA00022927"/>
    </source>
</evidence>
<evidence type="ECO:0000256" key="10">
    <source>
        <dbReference type="SAM" id="Phobius"/>
    </source>
</evidence>
<accession>A0ABZ1D4W0</accession>
<dbReference type="PANTHER" id="PTHR15959:SF0">
    <property type="entry name" value="SYNTAXIN-18"/>
    <property type="match status" value="1"/>
</dbReference>
<keyword evidence="13" id="KW-1185">Reference proteome</keyword>
<keyword evidence="7" id="KW-0175">Coiled coil</keyword>
<feature type="compositionally biased region" description="Low complexity" evidence="9">
    <location>
        <begin position="16"/>
        <end position="33"/>
    </location>
</feature>
<evidence type="ECO:0000256" key="3">
    <source>
        <dbReference type="ARBA" id="ARBA00022448"/>
    </source>
</evidence>
<feature type="compositionally biased region" description="Polar residues" evidence="9">
    <location>
        <begin position="233"/>
        <end position="244"/>
    </location>
</feature>
<dbReference type="Proteomes" id="UP001329825">
    <property type="component" value="Chromosome 8"/>
</dbReference>
<dbReference type="RefSeq" id="XP_062793824.1">
    <property type="nucleotide sequence ID" value="XM_062937773.1"/>
</dbReference>
<keyword evidence="8 10" id="KW-0472">Membrane</keyword>
<protein>
    <recommendedName>
        <fullName evidence="11">t-SNARE coiled-coil homology domain-containing protein</fullName>
    </recommendedName>
</protein>
<sequence>MPSIDHTHLFKDVLSEKSSQLPPSSRSKSPSRLNVRSASRKGKGKESDLDEEEFLKESYRIYNHLLSLQHLLTSVRKPYLSTVEPPPLSRRSHKENKAADEDEQNEWKKWERVKYLTDRERDEIDLRARMILRRCKERVNALEISEHARKSKTPSTSSAKATVLSFLPSLLPSESSSSFPPLINAHRASVLWTLNDYLARLTSTVSDLQEERSKRREERSKTLGSGASIEASRMNNLAQSQSKSVNHKIPDGIMVGVDDPAFTTSDSHLSNGNGYTGGLGIMNPSDVPIEDQITSSQIQSFENENNVLLEHMSSTLSSVLSAESSLLEISQLQSELVRHLSQQTEMVDQLYEDAVGSVSQVGKANEQLKKARERGKEGRLFLLVFLIGASLGLLFLDWYAA</sequence>
<evidence type="ECO:0000256" key="9">
    <source>
        <dbReference type="SAM" id="MobiDB-lite"/>
    </source>
</evidence>
<dbReference type="Pfam" id="PF10496">
    <property type="entry name" value="Syntaxin-18_N"/>
    <property type="match status" value="1"/>
</dbReference>
<feature type="domain" description="T-SNARE coiled-coil homology" evidence="11">
    <location>
        <begin position="309"/>
        <end position="371"/>
    </location>
</feature>
<comment type="similarity">
    <text evidence="2">Belongs to the syntaxin family.</text>
</comment>
<keyword evidence="4 10" id="KW-0812">Transmembrane</keyword>
<keyword evidence="3" id="KW-0813">Transport</keyword>
<evidence type="ECO:0000313" key="13">
    <source>
        <dbReference type="Proteomes" id="UP001329825"/>
    </source>
</evidence>
<keyword evidence="6 10" id="KW-1133">Transmembrane helix</keyword>
<keyword evidence="5" id="KW-0653">Protein transport</keyword>
<feature type="region of interest" description="Disordered" evidence="9">
    <location>
        <begin position="206"/>
        <end position="245"/>
    </location>
</feature>
<feature type="transmembrane region" description="Helical" evidence="10">
    <location>
        <begin position="380"/>
        <end position="400"/>
    </location>
</feature>
<evidence type="ECO:0000256" key="6">
    <source>
        <dbReference type="ARBA" id="ARBA00022989"/>
    </source>
</evidence>
<evidence type="ECO:0000256" key="2">
    <source>
        <dbReference type="ARBA" id="ARBA00009063"/>
    </source>
</evidence>
<dbReference type="PANTHER" id="PTHR15959">
    <property type="entry name" value="SYNTAXIN-18"/>
    <property type="match status" value="1"/>
</dbReference>
<dbReference type="PROSITE" id="PS50192">
    <property type="entry name" value="T_SNARE"/>
    <property type="match status" value="1"/>
</dbReference>
<dbReference type="InterPro" id="IPR019529">
    <property type="entry name" value="Syntaxin-18_N"/>
</dbReference>
<feature type="region of interest" description="Disordered" evidence="9">
    <location>
        <begin position="1"/>
        <end position="50"/>
    </location>
</feature>
<feature type="region of interest" description="Disordered" evidence="9">
    <location>
        <begin position="82"/>
        <end position="102"/>
    </location>
</feature>
<dbReference type="GeneID" id="87958198"/>
<feature type="compositionally biased region" description="Basic and acidic residues" evidence="9">
    <location>
        <begin position="209"/>
        <end position="221"/>
    </location>
</feature>
<evidence type="ECO:0000256" key="1">
    <source>
        <dbReference type="ARBA" id="ARBA00004211"/>
    </source>
</evidence>
<dbReference type="InterPro" id="IPR000727">
    <property type="entry name" value="T_SNARE_dom"/>
</dbReference>
<feature type="compositionally biased region" description="Basic and acidic residues" evidence="9">
    <location>
        <begin position="1"/>
        <end position="15"/>
    </location>
</feature>
<dbReference type="Gene3D" id="1.20.5.110">
    <property type="match status" value="1"/>
</dbReference>
<evidence type="ECO:0000256" key="4">
    <source>
        <dbReference type="ARBA" id="ARBA00022692"/>
    </source>
</evidence>
<comment type="subcellular location">
    <subcellularLocation>
        <location evidence="1">Membrane</location>
        <topology evidence="1">Single-pass type IV membrane protein</topology>
    </subcellularLocation>
</comment>
<evidence type="ECO:0000256" key="7">
    <source>
        <dbReference type="ARBA" id="ARBA00023054"/>
    </source>
</evidence>
<evidence type="ECO:0000313" key="12">
    <source>
        <dbReference type="EMBL" id="WRT69085.1"/>
    </source>
</evidence>
<evidence type="ECO:0000259" key="11">
    <source>
        <dbReference type="PROSITE" id="PS50192"/>
    </source>
</evidence>
<proteinExistence type="inferred from homology"/>
<dbReference type="EMBL" id="CP141888">
    <property type="protein sequence ID" value="WRT69085.1"/>
    <property type="molecule type" value="Genomic_DNA"/>
</dbReference>
<dbReference type="SUPFAM" id="SSF58038">
    <property type="entry name" value="SNARE fusion complex"/>
    <property type="match status" value="1"/>
</dbReference>
<organism evidence="12 13">
    <name type="scientific">Kwoniella shivajii</name>
    <dbReference type="NCBI Taxonomy" id="564305"/>
    <lineage>
        <taxon>Eukaryota</taxon>
        <taxon>Fungi</taxon>
        <taxon>Dikarya</taxon>
        <taxon>Basidiomycota</taxon>
        <taxon>Agaricomycotina</taxon>
        <taxon>Tremellomycetes</taxon>
        <taxon>Tremellales</taxon>
        <taxon>Cryptococcaceae</taxon>
        <taxon>Kwoniella</taxon>
    </lineage>
</organism>
<reference evidence="12 13" key="1">
    <citation type="submission" date="2024-01" db="EMBL/GenBank/DDBJ databases">
        <title>Comparative genomics of Cryptococcus and Kwoniella reveals pathogenesis evolution and contrasting modes of karyotype evolution via chromosome fusion or intercentromeric recombination.</title>
        <authorList>
            <person name="Coelho M.A."/>
            <person name="David-Palma M."/>
            <person name="Shea T."/>
            <person name="Bowers K."/>
            <person name="McGinley-Smith S."/>
            <person name="Mohammad A.W."/>
            <person name="Gnirke A."/>
            <person name="Yurkov A.M."/>
            <person name="Nowrousian M."/>
            <person name="Sun S."/>
            <person name="Cuomo C.A."/>
            <person name="Heitman J."/>
        </authorList>
    </citation>
    <scope>NUCLEOTIDE SEQUENCE [LARGE SCALE GENOMIC DNA]</scope>
    <source>
        <strain evidence="12">CBS 11374</strain>
    </source>
</reference>
<gene>
    <name evidence="12" type="ORF">IL334_006068</name>
</gene>
<name>A0ABZ1D4W0_9TREE</name>
<evidence type="ECO:0000256" key="8">
    <source>
        <dbReference type="ARBA" id="ARBA00023136"/>
    </source>
</evidence>